<dbReference type="Pfam" id="PF00437">
    <property type="entry name" value="T2SSE"/>
    <property type="match status" value="1"/>
</dbReference>
<dbReference type="PANTHER" id="PTHR30258">
    <property type="entry name" value="TYPE II SECRETION SYSTEM PROTEIN GSPE-RELATED"/>
    <property type="match status" value="1"/>
</dbReference>
<dbReference type="InterPro" id="IPR001482">
    <property type="entry name" value="T2SS/T4SS_dom"/>
</dbReference>
<dbReference type="SUPFAM" id="SSF52540">
    <property type="entry name" value="P-loop containing nucleoside triphosphate hydrolases"/>
    <property type="match status" value="1"/>
</dbReference>
<proteinExistence type="inferred from homology"/>
<feature type="domain" description="AAA+ ATPase" evidence="4">
    <location>
        <begin position="135"/>
        <end position="259"/>
    </location>
</feature>
<gene>
    <name evidence="5" type="ORF">FD145_1356</name>
</gene>
<evidence type="ECO:0000256" key="3">
    <source>
        <dbReference type="ARBA" id="ARBA00022840"/>
    </source>
</evidence>
<sequence length="321" mass="35691">MPEENIISVLNDILAKAIDEKASDIHIEPMENDIRIRFRVDGLLKGADKISKTNHSALISRIKIISGLDIAETRLPQDGRIEFNGHDMRVSTIPTINGEKAVLRLLERKKVLYSLDELGMDADNLLIYRKLIAKKSGIILITGPTGSGKTTTLYATLKEINNAENNIVTIEDPVEYKFPGINQIQINNKAGITFPKMLRSVLRQDPDIIFIGEIRDVETARIAVQAALTGHLVFATLHTKDAASSVIRLSEMGIEEYLLKDCILGAVAQRLIRIKPSGRRAIFEVMLGSSPQKDMKTLAENAMKLISRDVTTKEEVQKVLD</sequence>
<evidence type="ECO:0000256" key="2">
    <source>
        <dbReference type="ARBA" id="ARBA00022741"/>
    </source>
</evidence>
<reference evidence="5 6" key="1">
    <citation type="submission" date="2019-12" db="EMBL/GenBank/DDBJ databases">
        <authorList>
            <person name="Wolfe R."/>
            <person name="Danczak R."/>
            <person name="Wilkins M."/>
        </authorList>
    </citation>
    <scope>NUCLEOTIDE SEQUENCE [LARGE SCALE GENOMIC DNA]</scope>
    <source>
        <strain evidence="5">X2_MaxBin.013</strain>
    </source>
</reference>
<comment type="caution">
    <text evidence="5">The sequence shown here is derived from an EMBL/GenBank/DDBJ whole genome shotgun (WGS) entry which is preliminary data.</text>
</comment>
<accession>A0A833NWI7</accession>
<dbReference type="Gene3D" id="3.40.50.300">
    <property type="entry name" value="P-loop containing nucleotide triphosphate hydrolases"/>
    <property type="match status" value="1"/>
</dbReference>
<dbReference type="CDD" id="cd01129">
    <property type="entry name" value="PulE-GspE-like"/>
    <property type="match status" value="1"/>
</dbReference>
<dbReference type="Gene3D" id="3.30.450.90">
    <property type="match status" value="1"/>
</dbReference>
<keyword evidence="2" id="KW-0547">Nucleotide-binding</keyword>
<dbReference type="InterPro" id="IPR003593">
    <property type="entry name" value="AAA+_ATPase"/>
</dbReference>
<dbReference type="Proteomes" id="UP000488506">
    <property type="component" value="Unassembled WGS sequence"/>
</dbReference>
<name>A0A833NWI7_UNCSA</name>
<dbReference type="InterPro" id="IPR027417">
    <property type="entry name" value="P-loop_NTPase"/>
</dbReference>
<evidence type="ECO:0000256" key="1">
    <source>
        <dbReference type="ARBA" id="ARBA00006611"/>
    </source>
</evidence>
<dbReference type="SMART" id="SM00382">
    <property type="entry name" value="AAA"/>
    <property type="match status" value="1"/>
</dbReference>
<dbReference type="PANTHER" id="PTHR30258:SF2">
    <property type="entry name" value="COMG OPERON PROTEIN 1"/>
    <property type="match status" value="1"/>
</dbReference>
<dbReference type="EMBL" id="WPAF01000030">
    <property type="protein sequence ID" value="KAF0133276.1"/>
    <property type="molecule type" value="Genomic_DNA"/>
</dbReference>
<dbReference type="GO" id="GO:0005524">
    <property type="term" value="F:ATP binding"/>
    <property type="evidence" value="ECO:0007669"/>
    <property type="project" value="UniProtKB-KW"/>
</dbReference>
<protein>
    <submittedName>
        <fullName evidence="5">Type IV pilus assembly protein PilB</fullName>
    </submittedName>
</protein>
<evidence type="ECO:0000313" key="5">
    <source>
        <dbReference type="EMBL" id="KAF0133276.1"/>
    </source>
</evidence>
<evidence type="ECO:0000259" key="4">
    <source>
        <dbReference type="SMART" id="SM00382"/>
    </source>
</evidence>
<dbReference type="GO" id="GO:0005886">
    <property type="term" value="C:plasma membrane"/>
    <property type="evidence" value="ECO:0007669"/>
    <property type="project" value="TreeGrafter"/>
</dbReference>
<dbReference type="AlphaFoldDB" id="A0A833NWI7"/>
<dbReference type="GO" id="GO:0016887">
    <property type="term" value="F:ATP hydrolysis activity"/>
    <property type="evidence" value="ECO:0007669"/>
    <property type="project" value="TreeGrafter"/>
</dbReference>
<keyword evidence="3" id="KW-0067">ATP-binding</keyword>
<organism evidence="5 6">
    <name type="scientific">Candidatus Saganbacteria bacterium</name>
    <dbReference type="NCBI Taxonomy" id="2575572"/>
    <lineage>
        <taxon>Bacteria</taxon>
        <taxon>Bacillati</taxon>
        <taxon>Saganbacteria</taxon>
    </lineage>
</organism>
<comment type="similarity">
    <text evidence="1">Belongs to the GSP E family.</text>
</comment>
<evidence type="ECO:0000313" key="6">
    <source>
        <dbReference type="Proteomes" id="UP000488506"/>
    </source>
</evidence>